<evidence type="ECO:0000256" key="5">
    <source>
        <dbReference type="ARBA" id="ARBA00023136"/>
    </source>
</evidence>
<sequence>VAAMLVAGFAVFGLVASGTPGLQQAIVALVSESTPGLINTGDGGFATPQQLFAHGPAFGLTLVVSSTILVLTALGWLSGLREGMRGIFGLPALAGNYFLIKLKDAGTLLLLAVALVLTSVLAVVAGSLLDLIAGWLDFDGAVASPLARATGILVMLVLDMVVGVVFFRLASGLRMNRTVMLQAALIAAAGSTVLRFFASALLAGVSRNPLLAPFAVILGLFVWFYFLSQIYLVAAAWGAVGMADVRSRDRIRDARHRATSIRQLSRRRVPGERHSRPRHARPKPAILRE</sequence>
<evidence type="ECO:0000256" key="1">
    <source>
        <dbReference type="ARBA" id="ARBA00004651"/>
    </source>
</evidence>
<feature type="region of interest" description="Disordered" evidence="6">
    <location>
        <begin position="265"/>
        <end position="289"/>
    </location>
</feature>
<evidence type="ECO:0000256" key="6">
    <source>
        <dbReference type="SAM" id="MobiDB-lite"/>
    </source>
</evidence>
<keyword evidence="9" id="KW-1185">Reference proteome</keyword>
<protein>
    <submittedName>
        <fullName evidence="8">YihY/virulence factor BrkB family protein</fullName>
    </submittedName>
</protein>
<dbReference type="InterPro" id="IPR017039">
    <property type="entry name" value="Virul_fac_BrkB"/>
</dbReference>
<organism evidence="8 9">
    <name type="scientific">Arthrobacter deserti</name>
    <dbReference type="NCBI Taxonomy" id="1742687"/>
    <lineage>
        <taxon>Bacteria</taxon>
        <taxon>Bacillati</taxon>
        <taxon>Actinomycetota</taxon>
        <taxon>Actinomycetes</taxon>
        <taxon>Micrococcales</taxon>
        <taxon>Micrococcaceae</taxon>
        <taxon>Arthrobacter</taxon>
    </lineage>
</organism>
<comment type="subcellular location">
    <subcellularLocation>
        <location evidence="1">Cell membrane</location>
        <topology evidence="1">Multi-pass membrane protein</topology>
    </subcellularLocation>
</comment>
<comment type="caution">
    <text evidence="8">The sequence shown here is derived from an EMBL/GenBank/DDBJ whole genome shotgun (WGS) entry which is preliminary data.</text>
</comment>
<accession>A0ABX1JTB5</accession>
<keyword evidence="3 7" id="KW-0812">Transmembrane</keyword>
<dbReference type="EMBL" id="JAAZSR010000576">
    <property type="protein sequence ID" value="NKX52523.1"/>
    <property type="molecule type" value="Genomic_DNA"/>
</dbReference>
<feature type="transmembrane region" description="Helical" evidence="7">
    <location>
        <begin position="149"/>
        <end position="167"/>
    </location>
</feature>
<name>A0ABX1JTB5_9MICC</name>
<feature type="non-terminal residue" evidence="8">
    <location>
        <position position="1"/>
    </location>
</feature>
<feature type="transmembrane region" description="Helical" evidence="7">
    <location>
        <begin position="179"/>
        <end position="198"/>
    </location>
</feature>
<feature type="transmembrane region" description="Helical" evidence="7">
    <location>
        <begin position="108"/>
        <end position="129"/>
    </location>
</feature>
<evidence type="ECO:0000256" key="3">
    <source>
        <dbReference type="ARBA" id="ARBA00022692"/>
    </source>
</evidence>
<keyword evidence="2" id="KW-1003">Cell membrane</keyword>
<feature type="transmembrane region" description="Helical" evidence="7">
    <location>
        <begin position="57"/>
        <end position="77"/>
    </location>
</feature>
<proteinExistence type="predicted"/>
<evidence type="ECO:0000313" key="9">
    <source>
        <dbReference type="Proteomes" id="UP000523795"/>
    </source>
</evidence>
<gene>
    <name evidence="8" type="ORF">HER39_18485</name>
</gene>
<dbReference type="Pfam" id="PF03631">
    <property type="entry name" value="Virul_fac_BrkB"/>
    <property type="match status" value="1"/>
</dbReference>
<evidence type="ECO:0000256" key="2">
    <source>
        <dbReference type="ARBA" id="ARBA00022475"/>
    </source>
</evidence>
<evidence type="ECO:0000313" key="8">
    <source>
        <dbReference type="EMBL" id="NKX52523.1"/>
    </source>
</evidence>
<dbReference type="PANTHER" id="PTHR30213">
    <property type="entry name" value="INNER MEMBRANE PROTEIN YHJD"/>
    <property type="match status" value="1"/>
</dbReference>
<evidence type="ECO:0000256" key="7">
    <source>
        <dbReference type="SAM" id="Phobius"/>
    </source>
</evidence>
<keyword evidence="5 7" id="KW-0472">Membrane</keyword>
<dbReference type="PANTHER" id="PTHR30213:SF1">
    <property type="entry name" value="INNER MEMBRANE PROTEIN YHJD"/>
    <property type="match status" value="1"/>
</dbReference>
<keyword evidence="4 7" id="KW-1133">Transmembrane helix</keyword>
<feature type="transmembrane region" description="Helical" evidence="7">
    <location>
        <begin position="210"/>
        <end position="240"/>
    </location>
</feature>
<dbReference type="Proteomes" id="UP000523795">
    <property type="component" value="Unassembled WGS sequence"/>
</dbReference>
<reference evidence="8 9" key="1">
    <citation type="submission" date="2020-04" db="EMBL/GenBank/DDBJ databases">
        <authorList>
            <person name="Liu S."/>
        </authorList>
    </citation>
    <scope>NUCLEOTIDE SEQUENCE [LARGE SCALE GENOMIC DNA]</scope>
    <source>
        <strain evidence="8 9">CGMCC 1.15091</strain>
    </source>
</reference>
<evidence type="ECO:0000256" key="4">
    <source>
        <dbReference type="ARBA" id="ARBA00022989"/>
    </source>
</evidence>